<dbReference type="Pfam" id="PF11187">
    <property type="entry name" value="Mbeg1-like"/>
    <property type="match status" value="1"/>
</dbReference>
<comment type="caution">
    <text evidence="2">The sequence shown here is derived from an EMBL/GenBank/DDBJ whole genome shotgun (WGS) entry which is preliminary data.</text>
</comment>
<proteinExistence type="predicted"/>
<sequence>MLLDYVHDYGERSFEQVKPNALDLLVLAEMSNFEYQPAQPTPSAQPASATPVTSATPAPLPLSQAIDAAVLPTITDARQRTLVSLENKEDIELAQLVKHAQRYAPVQFRDFRASYIEGAQQFGALAVTYHNVLCVAFRATDLTVTGWHESLELSLVTPTGSQVDAAEFLARNVADWDGPIIVCGHSKGGNLAEYSCRALAEQQPGIEQRILCICSFDGPGLAPELRDTDAYRRIAPLIHTFIPKSSIVGNIHDHPRGSVAYIDSDKPFVMQHYVYNWKTRGTHLIRSRQTFTGRVASELLNLLIAVTDDTAKRHIFNVLFSPYRMFNQRLL</sequence>
<evidence type="ECO:0000313" key="2">
    <source>
        <dbReference type="EMBL" id="EFA22463.1"/>
    </source>
</evidence>
<dbReference type="EMBL" id="JGYW01000001">
    <property type="protein sequence ID" value="KFI60142.1"/>
    <property type="molecule type" value="Genomic_DNA"/>
</dbReference>
<dbReference type="SUPFAM" id="SSF53474">
    <property type="entry name" value="alpha/beta-Hydrolases"/>
    <property type="match status" value="1"/>
</dbReference>
<dbReference type="RefSeq" id="WP_006295692.1">
    <property type="nucleotide sequence ID" value="NZ_ABXB03000004.1"/>
</dbReference>
<dbReference type="OrthoDB" id="9769481at2"/>
<gene>
    <name evidence="3" type="ORF">BGLCM_0163</name>
    <name evidence="2" type="ORF">BIFGAL_04227</name>
</gene>
<accession>D1NWH7</accession>
<evidence type="ECO:0000313" key="5">
    <source>
        <dbReference type="Proteomes" id="UP000029074"/>
    </source>
</evidence>
<dbReference type="AlphaFoldDB" id="D1NWH7"/>
<dbReference type="InterPro" id="IPR024499">
    <property type="entry name" value="Mbeg1-like"/>
</dbReference>
<feature type="region of interest" description="Disordered" evidence="1">
    <location>
        <begin position="37"/>
        <end position="56"/>
    </location>
</feature>
<dbReference type="Proteomes" id="UP000029074">
    <property type="component" value="Unassembled WGS sequence"/>
</dbReference>
<dbReference type="STRING" id="561180.BIFGAL_04227"/>
<keyword evidence="5" id="KW-1185">Reference proteome</keyword>
<evidence type="ECO:0000313" key="3">
    <source>
        <dbReference type="EMBL" id="KFI60142.1"/>
    </source>
</evidence>
<evidence type="ECO:0008006" key="6">
    <source>
        <dbReference type="Google" id="ProtNLM"/>
    </source>
</evidence>
<dbReference type="Gene3D" id="3.40.50.1820">
    <property type="entry name" value="alpha/beta hydrolase"/>
    <property type="match status" value="1"/>
</dbReference>
<name>D1NWH7_9BIFI</name>
<dbReference type="Proteomes" id="UP000003656">
    <property type="component" value="Unassembled WGS sequence"/>
</dbReference>
<dbReference type="InterPro" id="IPR029058">
    <property type="entry name" value="AB_hydrolase_fold"/>
</dbReference>
<organism evidence="2 4">
    <name type="scientific">Bifidobacterium gallicum DSM 20093 = LMG 11596</name>
    <dbReference type="NCBI Taxonomy" id="561180"/>
    <lineage>
        <taxon>Bacteria</taxon>
        <taxon>Bacillati</taxon>
        <taxon>Actinomycetota</taxon>
        <taxon>Actinomycetes</taxon>
        <taxon>Bifidobacteriales</taxon>
        <taxon>Bifidobacteriaceae</taxon>
        <taxon>Bifidobacterium</taxon>
    </lineage>
</organism>
<reference evidence="3 5" key="2">
    <citation type="submission" date="2014-03" db="EMBL/GenBank/DDBJ databases">
        <title>Genomics of Bifidobacteria.</title>
        <authorList>
            <person name="Ventura M."/>
            <person name="Milani C."/>
            <person name="Lugli G.A."/>
        </authorList>
    </citation>
    <scope>NUCLEOTIDE SEQUENCE [LARGE SCALE GENOMIC DNA]</scope>
    <source>
        <strain evidence="3 5">LMG 11596</strain>
    </source>
</reference>
<dbReference type="EMBL" id="ABXB03000004">
    <property type="protein sequence ID" value="EFA22463.1"/>
    <property type="molecule type" value="Genomic_DNA"/>
</dbReference>
<evidence type="ECO:0000313" key="4">
    <source>
        <dbReference type="Proteomes" id="UP000003656"/>
    </source>
</evidence>
<evidence type="ECO:0000256" key="1">
    <source>
        <dbReference type="SAM" id="MobiDB-lite"/>
    </source>
</evidence>
<reference evidence="2 4" key="1">
    <citation type="submission" date="2009-11" db="EMBL/GenBank/DDBJ databases">
        <authorList>
            <person name="Weinstock G."/>
            <person name="Sodergren E."/>
            <person name="Clifton S."/>
            <person name="Fulton L."/>
            <person name="Fulton B."/>
            <person name="Courtney L."/>
            <person name="Fronick C."/>
            <person name="Harrison M."/>
            <person name="Strong C."/>
            <person name="Farmer C."/>
            <person name="Delahaunty K."/>
            <person name="Markovic C."/>
            <person name="Hall O."/>
            <person name="Minx P."/>
            <person name="Tomlinson C."/>
            <person name="Mitreva M."/>
            <person name="Nelson J."/>
            <person name="Hou S."/>
            <person name="Wollam A."/>
            <person name="Pepin K.H."/>
            <person name="Johnson M."/>
            <person name="Bhonagiri V."/>
            <person name="Nash W.E."/>
            <person name="Warren W."/>
            <person name="Chinwalla A."/>
            <person name="Mardis E.R."/>
            <person name="Wilson R.K."/>
        </authorList>
    </citation>
    <scope>NUCLEOTIDE SEQUENCE [LARGE SCALE GENOMIC DNA]</scope>
    <source>
        <strain evidence="2 4">DSM 20093</strain>
    </source>
</reference>
<dbReference type="eggNOG" id="COG2267">
    <property type="taxonomic scope" value="Bacteria"/>
</dbReference>
<protein>
    <recommendedName>
        <fullName evidence="6">DUF2974 domain-containing protein</fullName>
    </recommendedName>
</protein>